<gene>
    <name evidence="1" type="ORF">O181_012530</name>
</gene>
<dbReference type="InterPro" id="IPR021109">
    <property type="entry name" value="Peptidase_aspartic_dom_sf"/>
</dbReference>
<keyword evidence="2" id="KW-1185">Reference proteome</keyword>
<dbReference type="OrthoDB" id="5535068at2759"/>
<reference evidence="1" key="1">
    <citation type="submission" date="2021-03" db="EMBL/GenBank/DDBJ databases">
        <title>Draft genome sequence of rust myrtle Austropuccinia psidii MF-1, a brazilian biotype.</title>
        <authorList>
            <person name="Quecine M.C."/>
            <person name="Pachon D.M.R."/>
            <person name="Bonatelli M.L."/>
            <person name="Correr F.H."/>
            <person name="Franceschini L.M."/>
            <person name="Leite T.F."/>
            <person name="Margarido G.R.A."/>
            <person name="Almeida C.A."/>
            <person name="Ferrarezi J.A."/>
            <person name="Labate C.A."/>
        </authorList>
    </citation>
    <scope>NUCLEOTIDE SEQUENCE</scope>
    <source>
        <strain evidence="1">MF-1</strain>
    </source>
</reference>
<protein>
    <recommendedName>
        <fullName evidence="3">Peptidase A2 domain-containing protein</fullName>
    </recommendedName>
</protein>
<evidence type="ECO:0000313" key="1">
    <source>
        <dbReference type="EMBL" id="MBW0472815.1"/>
    </source>
</evidence>
<sequence length="135" mass="14872">MNITLEGILTISPRFTNELKFLSDREKKYLVSLKSINNGERVEDKEGNQKDIIIEQRMNYECPVGMIEVSISLEGQKVKASVDTGAELSIIPAVESIKAGIPMRALNMRLKVIEGHSKAITGLSEDNSLILPSGD</sequence>
<dbReference type="Proteomes" id="UP000765509">
    <property type="component" value="Unassembled WGS sequence"/>
</dbReference>
<evidence type="ECO:0008006" key="3">
    <source>
        <dbReference type="Google" id="ProtNLM"/>
    </source>
</evidence>
<proteinExistence type="predicted"/>
<dbReference type="EMBL" id="AVOT02003211">
    <property type="protein sequence ID" value="MBW0472815.1"/>
    <property type="molecule type" value="Genomic_DNA"/>
</dbReference>
<comment type="caution">
    <text evidence="1">The sequence shown here is derived from an EMBL/GenBank/DDBJ whole genome shotgun (WGS) entry which is preliminary data.</text>
</comment>
<accession>A0A9Q3BY59</accession>
<dbReference type="AlphaFoldDB" id="A0A9Q3BY59"/>
<evidence type="ECO:0000313" key="2">
    <source>
        <dbReference type="Proteomes" id="UP000765509"/>
    </source>
</evidence>
<organism evidence="1 2">
    <name type="scientific">Austropuccinia psidii MF-1</name>
    <dbReference type="NCBI Taxonomy" id="1389203"/>
    <lineage>
        <taxon>Eukaryota</taxon>
        <taxon>Fungi</taxon>
        <taxon>Dikarya</taxon>
        <taxon>Basidiomycota</taxon>
        <taxon>Pucciniomycotina</taxon>
        <taxon>Pucciniomycetes</taxon>
        <taxon>Pucciniales</taxon>
        <taxon>Sphaerophragmiaceae</taxon>
        <taxon>Austropuccinia</taxon>
    </lineage>
</organism>
<dbReference type="SUPFAM" id="SSF50630">
    <property type="entry name" value="Acid proteases"/>
    <property type="match status" value="1"/>
</dbReference>
<name>A0A9Q3BY59_9BASI</name>